<comment type="caution">
    <text evidence="2">The sequence shown here is derived from an EMBL/GenBank/DDBJ whole genome shotgun (WGS) entry which is preliminary data.</text>
</comment>
<dbReference type="Pfam" id="PF26215">
    <property type="entry name" value="HTH_animal"/>
    <property type="match status" value="1"/>
</dbReference>
<dbReference type="PANTHER" id="PTHR21301:SF10">
    <property type="entry name" value="REVERSE TRANSCRIPTASE DOMAIN-CONTAINING PROTEIN"/>
    <property type="match status" value="1"/>
</dbReference>
<accession>A0AAV4CCG2</accession>
<evidence type="ECO:0000313" key="3">
    <source>
        <dbReference type="Proteomes" id="UP000735302"/>
    </source>
</evidence>
<proteinExistence type="predicted"/>
<protein>
    <recommendedName>
        <fullName evidence="1">Helix-turn-helix domain-containing protein</fullName>
    </recommendedName>
</protein>
<organism evidence="2 3">
    <name type="scientific">Plakobranchus ocellatus</name>
    <dbReference type="NCBI Taxonomy" id="259542"/>
    <lineage>
        <taxon>Eukaryota</taxon>
        <taxon>Metazoa</taxon>
        <taxon>Spiralia</taxon>
        <taxon>Lophotrochozoa</taxon>
        <taxon>Mollusca</taxon>
        <taxon>Gastropoda</taxon>
        <taxon>Heterobranchia</taxon>
        <taxon>Euthyneura</taxon>
        <taxon>Panpulmonata</taxon>
        <taxon>Sacoglossa</taxon>
        <taxon>Placobranchoidea</taxon>
        <taxon>Plakobranchidae</taxon>
        <taxon>Plakobranchus</taxon>
    </lineage>
</organism>
<dbReference type="AlphaFoldDB" id="A0AAV4CCG2"/>
<gene>
    <name evidence="2" type="ORF">PoB_005575200</name>
</gene>
<dbReference type="InterPro" id="IPR058912">
    <property type="entry name" value="HTH_animal"/>
</dbReference>
<evidence type="ECO:0000313" key="2">
    <source>
        <dbReference type="EMBL" id="GFO29247.1"/>
    </source>
</evidence>
<evidence type="ECO:0000259" key="1">
    <source>
        <dbReference type="Pfam" id="PF26215"/>
    </source>
</evidence>
<sequence length="210" mass="24197">MWLQTHGTSMDTCMAPQLRQLVYGGPRGKHVGSLCRQTNIVAKIYRYIFLIWTHGHSDLDIFIAHANHFHPSIKFTSISSQTHIPFLDVMVTISNATLQTSLSSKPTDTFNYLHWPSCHPDYTKRNIPFSLIFRIIRIYSMEEAVTHRLAQLLTQLQNHPLLSSHQDPQPFKDAPKKTDKQNLICSHIQTSTTQYFIYAKNILFPHSPLL</sequence>
<reference evidence="2 3" key="1">
    <citation type="journal article" date="2021" name="Elife">
        <title>Chloroplast acquisition without the gene transfer in kleptoplastic sea slugs, Plakobranchus ocellatus.</title>
        <authorList>
            <person name="Maeda T."/>
            <person name="Takahashi S."/>
            <person name="Yoshida T."/>
            <person name="Shimamura S."/>
            <person name="Takaki Y."/>
            <person name="Nagai Y."/>
            <person name="Toyoda A."/>
            <person name="Suzuki Y."/>
            <person name="Arimoto A."/>
            <person name="Ishii H."/>
            <person name="Satoh N."/>
            <person name="Nishiyama T."/>
            <person name="Hasebe M."/>
            <person name="Maruyama T."/>
            <person name="Minagawa J."/>
            <person name="Obokata J."/>
            <person name="Shigenobu S."/>
        </authorList>
    </citation>
    <scope>NUCLEOTIDE SEQUENCE [LARGE SCALE GENOMIC DNA]</scope>
</reference>
<name>A0AAV4CCG2_9GAST</name>
<keyword evidence="3" id="KW-1185">Reference proteome</keyword>
<dbReference type="Proteomes" id="UP000735302">
    <property type="component" value="Unassembled WGS sequence"/>
</dbReference>
<feature type="domain" description="Helix-turn-helix" evidence="1">
    <location>
        <begin position="112"/>
        <end position="152"/>
    </location>
</feature>
<dbReference type="EMBL" id="BLXT01006136">
    <property type="protein sequence ID" value="GFO29247.1"/>
    <property type="molecule type" value="Genomic_DNA"/>
</dbReference>
<dbReference type="PANTHER" id="PTHR21301">
    <property type="entry name" value="REVERSE TRANSCRIPTASE"/>
    <property type="match status" value="1"/>
</dbReference>